<comment type="similarity">
    <text evidence="1 3">Belongs to the RelE toxin family.</text>
</comment>
<dbReference type="PIRSF" id="PIRSF029218">
    <property type="entry name" value="ParE"/>
    <property type="match status" value="1"/>
</dbReference>
<dbReference type="InterPro" id="IPR035093">
    <property type="entry name" value="RelE/ParE_toxin_dom_sf"/>
</dbReference>
<dbReference type="RefSeq" id="WP_153481766.1">
    <property type="nucleotide sequence ID" value="NZ_VWNA01000001.1"/>
</dbReference>
<dbReference type="EMBL" id="VWNA01000001">
    <property type="protein sequence ID" value="MQT13368.1"/>
    <property type="molecule type" value="Genomic_DNA"/>
</dbReference>
<sequence length="97" mass="11156">MKSLAFSPAAAADLEHIWDYSAARWGVDQADRYTDEIRDACRDLASGDKRGRTVDVRPGYLKCATGTHMIYFRDRGDRLEIMRILHQRQDVDRNLPS</sequence>
<dbReference type="Gene3D" id="3.30.2310.20">
    <property type="entry name" value="RelE-like"/>
    <property type="match status" value="1"/>
</dbReference>
<keyword evidence="2" id="KW-1277">Toxin-antitoxin system</keyword>
<evidence type="ECO:0000256" key="1">
    <source>
        <dbReference type="ARBA" id="ARBA00006226"/>
    </source>
</evidence>
<gene>
    <name evidence="4" type="ORF">F0357_12090</name>
</gene>
<evidence type="ECO:0000256" key="3">
    <source>
        <dbReference type="PIRNR" id="PIRNR029218"/>
    </source>
</evidence>
<organism evidence="4 5">
    <name type="scientific">Segnochrobactrum spirostomi</name>
    <dbReference type="NCBI Taxonomy" id="2608987"/>
    <lineage>
        <taxon>Bacteria</taxon>
        <taxon>Pseudomonadati</taxon>
        <taxon>Pseudomonadota</taxon>
        <taxon>Alphaproteobacteria</taxon>
        <taxon>Hyphomicrobiales</taxon>
        <taxon>Segnochrobactraceae</taxon>
        <taxon>Segnochrobactrum</taxon>
    </lineage>
</organism>
<accession>A0A6A7Y5C1</accession>
<dbReference type="InterPro" id="IPR028344">
    <property type="entry name" value="ParE1/4"/>
</dbReference>
<name>A0A6A7Y5C1_9HYPH</name>
<dbReference type="Proteomes" id="UP000332515">
    <property type="component" value="Unassembled WGS sequence"/>
</dbReference>
<dbReference type="InterPro" id="IPR007712">
    <property type="entry name" value="RelE/ParE_toxin"/>
</dbReference>
<proteinExistence type="inferred from homology"/>
<comment type="caution">
    <text evidence="4">The sequence shown here is derived from an EMBL/GenBank/DDBJ whole genome shotgun (WGS) entry which is preliminary data.</text>
</comment>
<evidence type="ECO:0000256" key="2">
    <source>
        <dbReference type="ARBA" id="ARBA00022649"/>
    </source>
</evidence>
<dbReference type="Pfam" id="PF05016">
    <property type="entry name" value="ParE_toxin"/>
    <property type="match status" value="1"/>
</dbReference>
<dbReference type="InterPro" id="IPR051803">
    <property type="entry name" value="TA_system_RelE-like_toxin"/>
</dbReference>
<keyword evidence="5" id="KW-1185">Reference proteome</keyword>
<evidence type="ECO:0000313" key="4">
    <source>
        <dbReference type="EMBL" id="MQT13368.1"/>
    </source>
</evidence>
<dbReference type="AlphaFoldDB" id="A0A6A7Y5C1"/>
<reference evidence="4 5" key="1">
    <citation type="submission" date="2019-09" db="EMBL/GenBank/DDBJ databases">
        <title>Segnochrobactrum spirostomi gen. nov., sp. nov., isolated from the ciliate Spirostomum cf. yagiui and description of a novel family, Segnochrobactraceae fam. nov. within the order Rhizobiales of the class Alphaproteobacteria.</title>
        <authorList>
            <person name="Akter S."/>
            <person name="Shazib S.U.A."/>
            <person name="Shin M.K."/>
        </authorList>
    </citation>
    <scope>NUCLEOTIDE SEQUENCE [LARGE SCALE GENOMIC DNA]</scope>
    <source>
        <strain evidence="4 5">Sp-1</strain>
    </source>
</reference>
<dbReference type="PANTHER" id="PTHR33755">
    <property type="entry name" value="TOXIN PARE1-RELATED"/>
    <property type="match status" value="1"/>
</dbReference>
<evidence type="ECO:0000313" key="5">
    <source>
        <dbReference type="Proteomes" id="UP000332515"/>
    </source>
</evidence>
<dbReference type="PANTHER" id="PTHR33755:SF9">
    <property type="entry name" value="TOXIN PARE1"/>
    <property type="match status" value="1"/>
</dbReference>
<protein>
    <recommendedName>
        <fullName evidence="3">Toxin</fullName>
    </recommendedName>
</protein>